<keyword evidence="1" id="KW-0677">Repeat</keyword>
<feature type="repeat" description="PPR" evidence="3">
    <location>
        <begin position="230"/>
        <end position="264"/>
    </location>
</feature>
<dbReference type="EnsemblPlants" id="LPERR03G13290.1">
    <property type="protein sequence ID" value="LPERR03G13290.1"/>
    <property type="gene ID" value="LPERR03G13290"/>
</dbReference>
<sequence length="1394" mass="154321">MLTVTLLDAHLARCGSARRLLQIHAQFVASGLLADAFAASRLLLFTATTRLLPDPFHHSLRLLRLVHRPNAFSCNTVIKAARDHGLPHLCLPLYASMPAAPDGYTHTILAAACAARGAADEGRQVHCHAVRHGFGRNLYLANALVGMYSACGCLGDARKVFDAGPVWDAVSWNTILAAYVQSGDVEQAVGMFARMPERSAAAVSSMVSLFGRRGMVDEARREFDRAERRDVFTWTAMISCFQRNGMFAEALGLFSDMREEGWPVDEAVMVSVVAACARLEVTQNGEMCHGLVVRAGLGSRVNVQNALIHMYSSFLDVVAARRLFDTGKCLDQFSWNSMIAGYLKNGSVKDAKELFTAMPDKDNVSWSTMISGCVQNDQSSEALTIFNNMQAQGIKPDEVTLVSVISACTNMSSLEQGISVHEYIRKHQYNITVVLGTSLIDMYMKCGCLESALEVFDAMEERGTPCWNAVIGGLATNGLVTKSLDMFSEMESSSTATPNEITFTGVLSACRHGGLVEEGQHFFKLMQHKYHIEPNIRHYGCMVDLLGRAGYVREAEDLIDSMPMSPDVPAWGALLGSCWKHGDNEAGERVGRKLVNLEPHHDGFHTMLSNIYASEGMWQRVKDLRGSMKQRHVPKIAGSSGMERMIMGVLCFTGVRSVTVCTYDYISEHGERKEEQGAKDGPLFRANRWRIITAFARMGESRGSIAFFTSYRPPVALDIFCCPALPSGPQDELHLTDGNSYNYNCQYIPPAALKTIVERLGVVPGDAVEDYIDSGRITGLVFHNLETLHFALRFADDGEVQVFSLADVYGTDGLFSGARMEDSGCFAGGYEVDGRTIDHCLVYVSTKEPVQERRSPWNVVYKTNLRTGETERLTPPGTFDISPSVSPSGKKVAVASYQGKKWDGEIKNLKTNIYVMSLENPSQDRERVIENGGWPSWGSEDVIFFHRKDDAENNWGVYRYTISTRETARVTPDEFDAVTPAAINETRVAVATIRQKSEFNDVRLEDQYRHIEIFDINSPEQPLKITRNTTPKADHFNPFVMDGGKFIGYHRCKSELLQDQEGLPRHFHKLQSPHEDVGVFRVSGVFPTFSKDGSKLAFVDNEFKSVWLADSQGLRVVFKTDGIDGVFSPLWNSKKDILYVCMGPSFKASETLEIHSIENVSSGDRKSRQLTFGGFNNAFPNTNPDGTKFVFRSTRDGGANHYKNLYIMEDADAGEGEGGNSVTRLTTGDWIDTHCQWSPNGKWIVFSSNRDRPPNAPERDHGLDPGYFAVYLLDVADRSFVRVIRSGYDIAGHVNHPVFSPDGRSIVVTADLAAVTADPMSLPLFLHSVRPYGDIFTVDIDPDDMAKNKDHHRLTHGVCLGLGVRACSFGSNQAWLAFGSRGATACFGKRWCAE</sequence>
<dbReference type="FunFam" id="1.25.40.10:FF:001318">
    <property type="entry name" value="Os03g0314400 protein"/>
    <property type="match status" value="1"/>
</dbReference>
<dbReference type="Gene3D" id="1.25.40.10">
    <property type="entry name" value="Tetratricopeptide repeat domain"/>
    <property type="match status" value="5"/>
</dbReference>
<dbReference type="HOGENOM" id="CLU_254758_0_0_1"/>
<dbReference type="SUPFAM" id="SSF82171">
    <property type="entry name" value="DPP6 N-terminal domain-like"/>
    <property type="match status" value="1"/>
</dbReference>
<dbReference type="Pfam" id="PF13041">
    <property type="entry name" value="PPR_2"/>
    <property type="match status" value="1"/>
</dbReference>
<feature type="repeat" description="PPR" evidence="3">
    <location>
        <begin position="362"/>
        <end position="396"/>
    </location>
</feature>
<dbReference type="Pfam" id="PF01535">
    <property type="entry name" value="PPR"/>
    <property type="match status" value="7"/>
</dbReference>
<evidence type="ECO:0000313" key="5">
    <source>
        <dbReference type="Proteomes" id="UP000032180"/>
    </source>
</evidence>
<protein>
    <submittedName>
        <fullName evidence="4">Uncharacterized protein</fullName>
    </submittedName>
</protein>
<dbReference type="InterPro" id="IPR046848">
    <property type="entry name" value="E_motif"/>
</dbReference>
<reference evidence="4 5" key="1">
    <citation type="submission" date="2012-08" db="EMBL/GenBank/DDBJ databases">
        <title>Oryza genome evolution.</title>
        <authorList>
            <person name="Wing R.A."/>
        </authorList>
    </citation>
    <scope>NUCLEOTIDE SEQUENCE</scope>
</reference>
<dbReference type="Gene3D" id="2.120.10.30">
    <property type="entry name" value="TolB, C-terminal domain"/>
    <property type="match status" value="2"/>
</dbReference>
<reference evidence="4" key="3">
    <citation type="submission" date="2015-04" db="UniProtKB">
        <authorList>
            <consortium name="EnsemblPlants"/>
        </authorList>
    </citation>
    <scope>IDENTIFICATION</scope>
</reference>
<evidence type="ECO:0000313" key="4">
    <source>
        <dbReference type="EnsemblPlants" id="LPERR03G13290.1"/>
    </source>
</evidence>
<dbReference type="Pfam" id="PF07676">
    <property type="entry name" value="PD40"/>
    <property type="match status" value="4"/>
</dbReference>
<dbReference type="FunFam" id="1.25.40.10:FF:000641">
    <property type="entry name" value="Pentatricopeptide repeat-containing protein mitochondrial"/>
    <property type="match status" value="1"/>
</dbReference>
<dbReference type="PANTHER" id="PTHR32161">
    <property type="entry name" value="DPP6 N-TERMINAL DOMAIN-LIKE PROTEIN"/>
    <property type="match status" value="1"/>
</dbReference>
<dbReference type="Pfam" id="PF20431">
    <property type="entry name" value="E_motif"/>
    <property type="match status" value="1"/>
</dbReference>
<feature type="repeat" description="PPR" evidence="3">
    <location>
        <begin position="432"/>
        <end position="466"/>
    </location>
</feature>
<dbReference type="STRING" id="77586.A0A0D9VTC1"/>
<dbReference type="InterPro" id="IPR011659">
    <property type="entry name" value="WD40"/>
</dbReference>
<dbReference type="eggNOG" id="KOG4197">
    <property type="taxonomic scope" value="Eukaryota"/>
</dbReference>
<dbReference type="PROSITE" id="PS51375">
    <property type="entry name" value="PPR"/>
    <property type="match status" value="5"/>
</dbReference>
<evidence type="ECO:0000256" key="3">
    <source>
        <dbReference type="PROSITE-ProRule" id="PRU00708"/>
    </source>
</evidence>
<accession>A0A0D9VTC1</accession>
<evidence type="ECO:0000256" key="2">
    <source>
        <dbReference type="ARBA" id="ARBA00022946"/>
    </source>
</evidence>
<organism evidence="4 5">
    <name type="scientific">Leersia perrieri</name>
    <dbReference type="NCBI Taxonomy" id="77586"/>
    <lineage>
        <taxon>Eukaryota</taxon>
        <taxon>Viridiplantae</taxon>
        <taxon>Streptophyta</taxon>
        <taxon>Embryophyta</taxon>
        <taxon>Tracheophyta</taxon>
        <taxon>Spermatophyta</taxon>
        <taxon>Magnoliopsida</taxon>
        <taxon>Liliopsida</taxon>
        <taxon>Poales</taxon>
        <taxon>Poaceae</taxon>
        <taxon>BOP clade</taxon>
        <taxon>Oryzoideae</taxon>
        <taxon>Oryzeae</taxon>
        <taxon>Oryzinae</taxon>
        <taxon>Leersia</taxon>
    </lineage>
</organism>
<dbReference type="FunFam" id="1.25.40.10:FF:000242">
    <property type="entry name" value="Pentatricopeptide repeat-containing protein"/>
    <property type="match status" value="1"/>
</dbReference>
<keyword evidence="5" id="KW-1185">Reference proteome</keyword>
<feature type="repeat" description="PPR" evidence="3">
    <location>
        <begin position="331"/>
        <end position="361"/>
    </location>
</feature>
<feature type="repeat" description="PPR" evidence="3">
    <location>
        <begin position="168"/>
        <end position="202"/>
    </location>
</feature>
<dbReference type="InterPro" id="IPR011990">
    <property type="entry name" value="TPR-like_helical_dom_sf"/>
</dbReference>
<dbReference type="NCBIfam" id="TIGR00756">
    <property type="entry name" value="PPR"/>
    <property type="match status" value="6"/>
</dbReference>
<dbReference type="Gramene" id="LPERR03G13290.1">
    <property type="protein sequence ID" value="LPERR03G13290.1"/>
    <property type="gene ID" value="LPERR03G13290"/>
</dbReference>
<evidence type="ECO:0000256" key="1">
    <source>
        <dbReference type="ARBA" id="ARBA00022737"/>
    </source>
</evidence>
<keyword evidence="2" id="KW-0809">Transit peptide</keyword>
<dbReference type="InterPro" id="IPR002885">
    <property type="entry name" value="PPR_rpt"/>
</dbReference>
<name>A0A0D9VTC1_9ORYZ</name>
<dbReference type="PANTHER" id="PTHR32161:SF21">
    <property type="entry name" value="OS03G0314500 PROTEIN"/>
    <property type="match status" value="1"/>
</dbReference>
<dbReference type="Proteomes" id="UP000032180">
    <property type="component" value="Chromosome 3"/>
</dbReference>
<reference evidence="5" key="2">
    <citation type="submission" date="2013-12" db="EMBL/GenBank/DDBJ databases">
        <authorList>
            <person name="Yu Y."/>
            <person name="Lee S."/>
            <person name="de Baynast K."/>
            <person name="Wissotski M."/>
            <person name="Liu L."/>
            <person name="Talag J."/>
            <person name="Goicoechea J."/>
            <person name="Angelova A."/>
            <person name="Jetty R."/>
            <person name="Kudrna D."/>
            <person name="Golser W."/>
            <person name="Rivera L."/>
            <person name="Zhang J."/>
            <person name="Wing R."/>
        </authorList>
    </citation>
    <scope>NUCLEOTIDE SEQUENCE</scope>
</reference>
<proteinExistence type="predicted"/>
<dbReference type="InterPro" id="IPR011042">
    <property type="entry name" value="6-blade_b-propeller_TolB-like"/>
</dbReference>